<sequence length="83" mass="9315">MITKSHGQSIKNDKKYEALRSEGMSQEKAARIANDPNSGKKGGKAKAYENRTNEELHDKAKKVGVNGRSNYDKARFIHALRNQ</sequence>
<name>A0A1I0WA26_9BACT</name>
<reference evidence="2 3" key="1">
    <citation type="submission" date="2016-10" db="EMBL/GenBank/DDBJ databases">
        <authorList>
            <person name="de Groot N.N."/>
        </authorList>
    </citation>
    <scope>NUCLEOTIDE SEQUENCE [LARGE SCALE GENOMIC DNA]</scope>
    <source>
        <strain evidence="2 3">DSM 23399</strain>
    </source>
</reference>
<feature type="compositionally biased region" description="Basic and acidic residues" evidence="1">
    <location>
        <begin position="46"/>
        <end position="58"/>
    </location>
</feature>
<evidence type="ECO:0008006" key="4">
    <source>
        <dbReference type="Google" id="ProtNLM"/>
    </source>
</evidence>
<evidence type="ECO:0000313" key="2">
    <source>
        <dbReference type="EMBL" id="SFA85461.1"/>
    </source>
</evidence>
<dbReference type="AlphaFoldDB" id="A0A1I0WA26"/>
<dbReference type="STRING" id="237018.SAMN04489723_1027"/>
<feature type="compositionally biased region" description="Basic and acidic residues" evidence="1">
    <location>
        <begin position="11"/>
        <end position="20"/>
    </location>
</feature>
<evidence type="ECO:0000313" key="3">
    <source>
        <dbReference type="Proteomes" id="UP000198790"/>
    </source>
</evidence>
<keyword evidence="3" id="KW-1185">Reference proteome</keyword>
<proteinExistence type="predicted"/>
<dbReference type="EMBL" id="FOKK01000002">
    <property type="protein sequence ID" value="SFA85461.1"/>
    <property type="molecule type" value="Genomic_DNA"/>
</dbReference>
<feature type="compositionally biased region" description="Polar residues" evidence="1">
    <location>
        <begin position="1"/>
        <end position="10"/>
    </location>
</feature>
<dbReference type="InterPro" id="IPR055642">
    <property type="entry name" value="DUF7218"/>
</dbReference>
<protein>
    <recommendedName>
        <fullName evidence="4">Rho termination factor</fullName>
    </recommendedName>
</protein>
<accession>A0A1I0WA26</accession>
<evidence type="ECO:0000256" key="1">
    <source>
        <dbReference type="SAM" id="MobiDB-lite"/>
    </source>
</evidence>
<organism evidence="2 3">
    <name type="scientific">Algoriphagus aquimarinus</name>
    <dbReference type="NCBI Taxonomy" id="237018"/>
    <lineage>
        <taxon>Bacteria</taxon>
        <taxon>Pseudomonadati</taxon>
        <taxon>Bacteroidota</taxon>
        <taxon>Cytophagia</taxon>
        <taxon>Cytophagales</taxon>
        <taxon>Cyclobacteriaceae</taxon>
        <taxon>Algoriphagus</taxon>
    </lineage>
</organism>
<feature type="region of interest" description="Disordered" evidence="1">
    <location>
        <begin position="1"/>
        <end position="67"/>
    </location>
</feature>
<dbReference type="Pfam" id="PF23855">
    <property type="entry name" value="DUF7218"/>
    <property type="match status" value="1"/>
</dbReference>
<dbReference type="RefSeq" id="WP_317045634.1">
    <property type="nucleotide sequence ID" value="NZ_FOKK01000002.1"/>
</dbReference>
<gene>
    <name evidence="2" type="ORF">SAMN04489723_1027</name>
</gene>
<dbReference type="Proteomes" id="UP000198790">
    <property type="component" value="Unassembled WGS sequence"/>
</dbReference>